<comment type="subcellular location">
    <subcellularLocation>
        <location evidence="1">Membrane</location>
        <topology evidence="1">Multi-pass membrane protein</topology>
    </subcellularLocation>
</comment>
<feature type="transmembrane region" description="Helical" evidence="6">
    <location>
        <begin position="6"/>
        <end position="27"/>
    </location>
</feature>
<dbReference type="EMBL" id="GL379874">
    <property type="protein sequence ID" value="EGT59045.1"/>
    <property type="molecule type" value="Genomic_DNA"/>
</dbReference>
<evidence type="ECO:0000256" key="4">
    <source>
        <dbReference type="ARBA" id="ARBA00022989"/>
    </source>
</evidence>
<dbReference type="Proteomes" id="UP000008068">
    <property type="component" value="Unassembled WGS sequence"/>
</dbReference>
<keyword evidence="4 6" id="KW-1133">Transmembrane helix</keyword>
<evidence type="ECO:0000313" key="7">
    <source>
        <dbReference type="EMBL" id="EGT59045.1"/>
    </source>
</evidence>
<dbReference type="InterPro" id="IPR000609">
    <property type="entry name" value="7TM_GPCR_serpentine_rcpt_Srg"/>
</dbReference>
<dbReference type="GO" id="GO:0016020">
    <property type="term" value="C:membrane"/>
    <property type="evidence" value="ECO:0007669"/>
    <property type="project" value="UniProtKB-SubCell"/>
</dbReference>
<feature type="transmembrane region" description="Helical" evidence="6">
    <location>
        <begin position="228"/>
        <end position="245"/>
    </location>
</feature>
<dbReference type="STRING" id="135651.G0NF37"/>
<comment type="similarity">
    <text evidence="2 6">Belongs to the nematode receptor-like protein srg family.</text>
</comment>
<feature type="transmembrane region" description="Helical" evidence="6">
    <location>
        <begin position="122"/>
        <end position="143"/>
    </location>
</feature>
<evidence type="ECO:0000256" key="1">
    <source>
        <dbReference type="ARBA" id="ARBA00004141"/>
    </source>
</evidence>
<protein>
    <recommendedName>
        <fullName evidence="6">Serpentine receptor class gamma</fullName>
    </recommendedName>
</protein>
<feature type="transmembrane region" description="Helical" evidence="6">
    <location>
        <begin position="39"/>
        <end position="56"/>
    </location>
</feature>
<feature type="transmembrane region" description="Helical" evidence="6">
    <location>
        <begin position="257"/>
        <end position="276"/>
    </location>
</feature>
<sequence length="313" mass="36593">MDAVLLFWLLSGTFSVALTIFLIVLLSSQKVFSYSFYRLVLVGLILNLLCWINTWPHRLMFRTEGEKFILPIFSIVPGLIRMSCGVFCQTFFHIQSLCIIFTCVHRLTSSMFKNANQLWNQYYLFLYGAITMISLFVANQFTYRKLDFDYETRKFVSTPLPPVSNKMLFIASTFFQEEYNIGDRWILIFITFYFTTILILSLCTFVAIRKRLKNHSQYENVRRRLTQITLANAIIYLIVLLWKLARSYIPYTYSIDVLMTVSDLVTFSMSYMMVLFDKNVQKVMKHCARVVPKLVDPGAVSSSRNSVIGNLRY</sequence>
<organism evidence="8">
    <name type="scientific">Caenorhabditis brenneri</name>
    <name type="common">Nematode worm</name>
    <dbReference type="NCBI Taxonomy" id="135651"/>
    <lineage>
        <taxon>Eukaryota</taxon>
        <taxon>Metazoa</taxon>
        <taxon>Ecdysozoa</taxon>
        <taxon>Nematoda</taxon>
        <taxon>Chromadorea</taxon>
        <taxon>Rhabditida</taxon>
        <taxon>Rhabditina</taxon>
        <taxon>Rhabditomorpha</taxon>
        <taxon>Rhabditoidea</taxon>
        <taxon>Rhabditidae</taxon>
        <taxon>Peloderinae</taxon>
        <taxon>Caenorhabditis</taxon>
    </lineage>
</organism>
<dbReference type="PANTHER" id="PTHR31114">
    <property type="entry name" value="SERPENTINE RECEPTOR CLASS GAMMA"/>
    <property type="match status" value="1"/>
</dbReference>
<feature type="transmembrane region" description="Helical" evidence="6">
    <location>
        <begin position="68"/>
        <end position="101"/>
    </location>
</feature>
<evidence type="ECO:0000256" key="2">
    <source>
        <dbReference type="ARBA" id="ARBA00005692"/>
    </source>
</evidence>
<evidence type="ECO:0000313" key="8">
    <source>
        <dbReference type="Proteomes" id="UP000008068"/>
    </source>
</evidence>
<dbReference type="GO" id="GO:0007606">
    <property type="term" value="P:sensory perception of chemical stimulus"/>
    <property type="evidence" value="ECO:0007669"/>
    <property type="project" value="UniProtKB-UniRule"/>
</dbReference>
<feature type="transmembrane region" description="Helical" evidence="6">
    <location>
        <begin position="185"/>
        <end position="208"/>
    </location>
</feature>
<keyword evidence="3 6" id="KW-0812">Transmembrane</keyword>
<evidence type="ECO:0000256" key="6">
    <source>
        <dbReference type="RuleBase" id="RU280813"/>
    </source>
</evidence>
<evidence type="ECO:0000256" key="3">
    <source>
        <dbReference type="ARBA" id="ARBA00022692"/>
    </source>
</evidence>
<dbReference type="PANTHER" id="PTHR31114:SF4">
    <property type="entry name" value="SERPENTINE RECEPTOR CLASS GAMMA-RELATED"/>
    <property type="match status" value="1"/>
</dbReference>
<gene>
    <name evidence="7" type="ORF">CAEBREN_15889</name>
</gene>
<dbReference type="InterPro" id="IPR052880">
    <property type="entry name" value="NRL-Serpentine_Class_Gamma"/>
</dbReference>
<dbReference type="InParanoid" id="G0NF37"/>
<reference evidence="8" key="1">
    <citation type="submission" date="2011-07" db="EMBL/GenBank/DDBJ databases">
        <authorList>
            <consortium name="Caenorhabditis brenneri Sequencing and Analysis Consortium"/>
            <person name="Wilson R.K."/>
        </authorList>
    </citation>
    <scope>NUCLEOTIDE SEQUENCE [LARGE SCALE GENOMIC DNA]</scope>
    <source>
        <strain evidence="8">PB2801</strain>
    </source>
</reference>
<accession>G0NF37</accession>
<dbReference type="AlphaFoldDB" id="G0NF37"/>
<dbReference type="Pfam" id="PF02118">
    <property type="entry name" value="Srg"/>
    <property type="match status" value="1"/>
</dbReference>
<keyword evidence="5 6" id="KW-0472">Membrane</keyword>
<keyword evidence="8" id="KW-1185">Reference proteome</keyword>
<dbReference type="OrthoDB" id="5864551at2759"/>
<dbReference type="HOGENOM" id="CLU_076972_0_0_1"/>
<evidence type="ECO:0000256" key="5">
    <source>
        <dbReference type="ARBA" id="ARBA00023136"/>
    </source>
</evidence>
<name>G0NF37_CAEBE</name>
<dbReference type="eggNOG" id="ENOG502TIKG">
    <property type="taxonomic scope" value="Eukaryota"/>
</dbReference>
<dbReference type="GO" id="GO:0004888">
    <property type="term" value="F:transmembrane signaling receptor activity"/>
    <property type="evidence" value="ECO:0007669"/>
    <property type="project" value="InterPro"/>
</dbReference>
<proteinExistence type="inferred from homology"/>